<dbReference type="PROSITE" id="PS50949">
    <property type="entry name" value="HTH_GNTR"/>
    <property type="match status" value="1"/>
</dbReference>
<dbReference type="SUPFAM" id="SSF48008">
    <property type="entry name" value="GntR ligand-binding domain-like"/>
    <property type="match status" value="1"/>
</dbReference>
<protein>
    <submittedName>
        <fullName evidence="5">GntR family transcriptional regulator</fullName>
    </submittedName>
</protein>
<dbReference type="PANTHER" id="PTHR43537:SF5">
    <property type="entry name" value="UXU OPERON TRANSCRIPTIONAL REGULATOR"/>
    <property type="match status" value="1"/>
</dbReference>
<dbReference type="InterPro" id="IPR000524">
    <property type="entry name" value="Tscrpt_reg_HTH_GntR"/>
</dbReference>
<keyword evidence="6" id="KW-1185">Reference proteome</keyword>
<dbReference type="SMART" id="SM00895">
    <property type="entry name" value="FCD"/>
    <property type="match status" value="1"/>
</dbReference>
<evidence type="ECO:0000259" key="4">
    <source>
        <dbReference type="PROSITE" id="PS50949"/>
    </source>
</evidence>
<dbReference type="RefSeq" id="WP_379094993.1">
    <property type="nucleotide sequence ID" value="NZ_JBHUGZ010000002.1"/>
</dbReference>
<dbReference type="SUPFAM" id="SSF46785">
    <property type="entry name" value="Winged helix' DNA-binding domain"/>
    <property type="match status" value="1"/>
</dbReference>
<dbReference type="Gene3D" id="1.20.120.530">
    <property type="entry name" value="GntR ligand-binding domain-like"/>
    <property type="match status" value="1"/>
</dbReference>
<dbReference type="SMART" id="SM00345">
    <property type="entry name" value="HTH_GNTR"/>
    <property type="match status" value="2"/>
</dbReference>
<feature type="domain" description="HTH gntR-type" evidence="4">
    <location>
        <begin position="89"/>
        <end position="156"/>
    </location>
</feature>
<evidence type="ECO:0000256" key="3">
    <source>
        <dbReference type="ARBA" id="ARBA00023163"/>
    </source>
</evidence>
<accession>A0ABW4U6U5</accession>
<name>A0ABW4U6U5_9HYPH</name>
<evidence type="ECO:0000256" key="2">
    <source>
        <dbReference type="ARBA" id="ARBA00023125"/>
    </source>
</evidence>
<dbReference type="PANTHER" id="PTHR43537">
    <property type="entry name" value="TRANSCRIPTIONAL REGULATOR, GNTR FAMILY"/>
    <property type="match status" value="1"/>
</dbReference>
<dbReference type="InterPro" id="IPR036388">
    <property type="entry name" value="WH-like_DNA-bd_sf"/>
</dbReference>
<keyword evidence="2" id="KW-0238">DNA-binding</keyword>
<comment type="caution">
    <text evidence="5">The sequence shown here is derived from an EMBL/GenBank/DDBJ whole genome shotgun (WGS) entry which is preliminary data.</text>
</comment>
<proteinExistence type="predicted"/>
<keyword evidence="3" id="KW-0804">Transcription</keyword>
<dbReference type="InterPro" id="IPR036390">
    <property type="entry name" value="WH_DNA-bd_sf"/>
</dbReference>
<organism evidence="5 6">
    <name type="scientific">Mesorhizobium newzealandense</name>
    <dbReference type="NCBI Taxonomy" id="1300302"/>
    <lineage>
        <taxon>Bacteria</taxon>
        <taxon>Pseudomonadati</taxon>
        <taxon>Pseudomonadota</taxon>
        <taxon>Alphaproteobacteria</taxon>
        <taxon>Hyphomicrobiales</taxon>
        <taxon>Phyllobacteriaceae</taxon>
        <taxon>Mesorhizobium</taxon>
    </lineage>
</organism>
<sequence>MTGSPFWLIVEFIRRTNAATCAAASILFPRSFFWPIVLTVLLQKKVRQSIICQATEESGRLRPRGRSVKAYRPRPFTSIVMQAAARRPRTNHLDLAQRILDVARQRGFEPGARLPEQQIASLCNVSRTPVRAALSLLAEQGVVRWEAASGYHLAIDLTAQAAVATELPATEEDELAEAILRDRSARRLDQTVTVAGLMRRYDAGRKTVLKALNKLTEENLLDRAPGQSWLFRRAPDDPEAQGESYEYRLLLEPAAILTPGFRLDGARAAALRQGMEALSALPDAAFDTREFQRLDIDFHGMLAEGCANRFVADALADHLRLRRLPGIYAGVNVFRLRQSLREHLNILDHLESRQYEVAADLLRIHLRLSRNQRPQAASRGAPALFGMISRPE</sequence>
<dbReference type="Gene3D" id="1.10.10.10">
    <property type="entry name" value="Winged helix-like DNA-binding domain superfamily/Winged helix DNA-binding domain"/>
    <property type="match status" value="2"/>
</dbReference>
<evidence type="ECO:0000313" key="5">
    <source>
        <dbReference type="EMBL" id="MFD1982272.1"/>
    </source>
</evidence>
<evidence type="ECO:0000256" key="1">
    <source>
        <dbReference type="ARBA" id="ARBA00023015"/>
    </source>
</evidence>
<keyword evidence="1" id="KW-0805">Transcription regulation</keyword>
<dbReference type="Pfam" id="PF07729">
    <property type="entry name" value="FCD"/>
    <property type="match status" value="1"/>
</dbReference>
<evidence type="ECO:0000313" key="6">
    <source>
        <dbReference type="Proteomes" id="UP001597405"/>
    </source>
</evidence>
<dbReference type="InterPro" id="IPR011711">
    <property type="entry name" value="GntR_C"/>
</dbReference>
<dbReference type="EMBL" id="JBHUGZ010000002">
    <property type="protein sequence ID" value="MFD1982272.1"/>
    <property type="molecule type" value="Genomic_DNA"/>
</dbReference>
<gene>
    <name evidence="5" type="ORF">ACFSOZ_06150</name>
</gene>
<dbReference type="InterPro" id="IPR008920">
    <property type="entry name" value="TF_FadR/GntR_C"/>
</dbReference>
<dbReference type="Pfam" id="PF00392">
    <property type="entry name" value="GntR"/>
    <property type="match status" value="1"/>
</dbReference>
<reference evidence="6" key="1">
    <citation type="journal article" date="2019" name="Int. J. Syst. Evol. Microbiol.">
        <title>The Global Catalogue of Microorganisms (GCM) 10K type strain sequencing project: providing services to taxonomists for standard genome sequencing and annotation.</title>
        <authorList>
            <consortium name="The Broad Institute Genomics Platform"/>
            <consortium name="The Broad Institute Genome Sequencing Center for Infectious Disease"/>
            <person name="Wu L."/>
            <person name="Ma J."/>
        </authorList>
    </citation>
    <scope>NUCLEOTIDE SEQUENCE [LARGE SCALE GENOMIC DNA]</scope>
    <source>
        <strain evidence="6">CGMCC 1.16225</strain>
    </source>
</reference>
<dbReference type="Proteomes" id="UP001597405">
    <property type="component" value="Unassembled WGS sequence"/>
</dbReference>